<dbReference type="GO" id="GO:0016192">
    <property type="term" value="P:vesicle-mediated transport"/>
    <property type="evidence" value="ECO:0007669"/>
    <property type="project" value="InterPro"/>
</dbReference>
<dbReference type="Gene3D" id="3.40.50.2060">
    <property type="match status" value="1"/>
</dbReference>
<evidence type="ECO:0000313" key="2">
    <source>
        <dbReference type="EMBL" id="JAS29106.1"/>
    </source>
</evidence>
<dbReference type="Pfam" id="PF00995">
    <property type="entry name" value="Sec1"/>
    <property type="match status" value="1"/>
</dbReference>
<dbReference type="EMBL" id="GEDC01008192">
    <property type="protein sequence ID" value="JAS29106.1"/>
    <property type="molecule type" value="Transcribed_RNA"/>
</dbReference>
<evidence type="ECO:0000256" key="1">
    <source>
        <dbReference type="ARBA" id="ARBA00009884"/>
    </source>
</evidence>
<dbReference type="InterPro" id="IPR001619">
    <property type="entry name" value="Sec1-like"/>
</dbReference>
<dbReference type="AlphaFoldDB" id="A0A1B6DTV4"/>
<organism evidence="2">
    <name type="scientific">Clastoptera arizonana</name>
    <name type="common">Arizona spittle bug</name>
    <dbReference type="NCBI Taxonomy" id="38151"/>
    <lineage>
        <taxon>Eukaryota</taxon>
        <taxon>Metazoa</taxon>
        <taxon>Ecdysozoa</taxon>
        <taxon>Arthropoda</taxon>
        <taxon>Hexapoda</taxon>
        <taxon>Insecta</taxon>
        <taxon>Pterygota</taxon>
        <taxon>Neoptera</taxon>
        <taxon>Paraneoptera</taxon>
        <taxon>Hemiptera</taxon>
        <taxon>Auchenorrhyncha</taxon>
        <taxon>Cercopoidea</taxon>
        <taxon>Clastopteridae</taxon>
        <taxon>Clastoptera</taxon>
    </lineage>
</organism>
<dbReference type="InterPro" id="IPR043127">
    <property type="entry name" value="Sec-1-like_dom3a"/>
</dbReference>
<dbReference type="InterPro" id="IPR043154">
    <property type="entry name" value="Sec-1-like_dom1"/>
</dbReference>
<protein>
    <recommendedName>
        <fullName evidence="3">Vacuolar protein sorting-associated protein 33B</fullName>
    </recommendedName>
</protein>
<dbReference type="Gene3D" id="1.25.40.850">
    <property type="match status" value="1"/>
</dbReference>
<gene>
    <name evidence="2" type="ORF">g.25084</name>
</gene>
<dbReference type="InterPro" id="IPR027482">
    <property type="entry name" value="Sec1-like_dom2"/>
</dbReference>
<comment type="similarity">
    <text evidence="1">Belongs to the STXBP/unc-18/SEC1 family.</text>
</comment>
<dbReference type="InterPro" id="IPR036045">
    <property type="entry name" value="Sec1-like_sf"/>
</dbReference>
<proteinExistence type="inferred from homology"/>
<dbReference type="PANTHER" id="PTHR11679">
    <property type="entry name" value="VESICLE PROTEIN SORTING-ASSOCIATED"/>
    <property type="match status" value="1"/>
</dbReference>
<evidence type="ECO:0008006" key="3">
    <source>
        <dbReference type="Google" id="ProtNLM"/>
    </source>
</evidence>
<sequence length="595" mass="67782">MQNTLDKVVGSLNLISQRRLTDLLDKIPGQKDFIIDRDLIKPLEKIVGVIKLRSHGVGNFYKLDKSTVASSASQVVYFIPSNLVTAKYVCDQIKSVIRQNNKKYHYYIILFPKKITAIDQLFEEEGIHGNVTLYGFQWELINLDSNILSLEHEQFFQTTFVESDQSFLPSVAKSIWTLQMLFGKPQITLLQGKLSQQIYLQLEMLFDKLGFPERKDTDIGYFLVVDRDIDFASMLLTPGTYTSLLDEVFGIKSSIVDFQIIGKNVEKENKPKGHQLSSHDEIYSQIKNRHFSDVFRFLSNKAKDLQVEYKRSQNMPLQEMKRYISQELQNITNVKATLAYHISACESIISNLGPKFESLQNVEQNMLEGRNRRENNSYIEDCIAMGLCNKVGALRLSCLQSITQDGMSSDELNNVKNEFLHAFGYKYLTSFHKLERLGLLTEQHSLISSEATAGIIASKVVQVVSLPTNRRSAFYTMAQKLKLFPELQEKYDLKNPKDMSYVFNGAYIPAVCQIANILLKQELSFDELIKIVPNCSLKMNKSIDKPLRTMFIYFVGGFTYAEAAACQLLEKLTGAQIFISGTSVNNGNRLMESCL</sequence>
<dbReference type="SUPFAM" id="SSF56815">
    <property type="entry name" value="Sec1/munc18-like (SM) proteins"/>
    <property type="match status" value="1"/>
</dbReference>
<dbReference type="Gene3D" id="3.40.50.1910">
    <property type="match status" value="2"/>
</dbReference>
<reference evidence="2" key="1">
    <citation type="submission" date="2015-12" db="EMBL/GenBank/DDBJ databases">
        <title>De novo transcriptome assembly of four potential Pierce s Disease insect vectors from Arizona vineyards.</title>
        <authorList>
            <person name="Tassone E.E."/>
        </authorList>
    </citation>
    <scope>NUCLEOTIDE SEQUENCE</scope>
</reference>
<dbReference type="Gene3D" id="3.90.830.10">
    <property type="entry name" value="Syntaxin Binding Protein 1, Chain A, domain 2"/>
    <property type="match status" value="1"/>
</dbReference>
<name>A0A1B6DTV4_9HEMI</name>
<dbReference type="InterPro" id="IPR043155">
    <property type="entry name" value="VPS33_dom3b"/>
</dbReference>
<accession>A0A1B6DTV4</accession>